<feature type="transmembrane region" description="Helical" evidence="4">
    <location>
        <begin position="79"/>
        <end position="97"/>
    </location>
</feature>
<dbReference type="Gene3D" id="1.20.1250.20">
    <property type="entry name" value="MFS general substrate transporter like domains"/>
    <property type="match status" value="2"/>
</dbReference>
<protein>
    <submittedName>
        <fullName evidence="5">Permease of the major facilitator superfamily</fullName>
    </submittedName>
</protein>
<gene>
    <name evidence="5" type="ordered locus">VV2_0651</name>
</gene>
<dbReference type="AlphaFoldDB" id="A0A3Q0KYL4"/>
<keyword evidence="3 4" id="KW-0472">Membrane</keyword>
<dbReference type="EMBL" id="AE016796">
    <property type="protein sequence ID" value="AAO07594.1"/>
    <property type="molecule type" value="Genomic_DNA"/>
</dbReference>
<sequence length="395" mass="43684">MTDLLRLLTSRSAFAMLVIIAIASVIANTGWRVVMNNFAVDTVGMTGAGVGVLQSVREIPGLLSFTVLFLLFIVSEQRVAVLSVATLGLGVAATGFLPSIYGFYFSTTIMSIGFHYLEAVDKSLSTQLLATESFSESMGKIRSTASFFSMVTFLGIMVASYLFDVSDKAIFFTCGAICFLLAVYLVTFQETHTEVKQRIKLLIRREYTTYYILTFLSGARRQIFVAFAGLLMVTKFHYTIAMMAALFMISSLATTVALPYVGRFIDRVGERQGLIIEYTTLMLVFLSYAFVDDHYAAAGLYVVDSITFSFAIALNTYFKKTIREDEVASTASLSFTINHIAAVFLPFLLGIIWMSGYQWVFVVGAVIALTSLLVSLTIGTKLHQRFNGFDELQKQ</sequence>
<dbReference type="InterPro" id="IPR036259">
    <property type="entry name" value="MFS_trans_sf"/>
</dbReference>
<reference evidence="5 6" key="3">
    <citation type="journal article" date="2011" name="Mol. Syst. Biol.">
        <title>Integrative genome-scale metabolic analysis of Vibrio vulnificus for drug targeting and discovery.</title>
        <authorList>
            <person name="Kim H.U."/>
            <person name="Kim S.Y."/>
            <person name="Jeong H."/>
            <person name="Kim T.Y."/>
            <person name="Kim J.J."/>
            <person name="Choy H.E."/>
            <person name="Yi K.Y."/>
            <person name="Rhee J.H."/>
            <person name="Lee S.Y."/>
        </authorList>
    </citation>
    <scope>NUCLEOTIDE SEQUENCE [LARGE SCALE GENOMIC DNA]</scope>
    <source>
        <strain evidence="5 6">CMCP6</strain>
    </source>
</reference>
<dbReference type="Pfam" id="PF07690">
    <property type="entry name" value="MFS_1"/>
    <property type="match status" value="1"/>
</dbReference>
<reference evidence="6" key="1">
    <citation type="submission" date="2002-12" db="EMBL/GenBank/DDBJ databases">
        <title>Complete genome sequence of Vibrio vulnificus CMCP6.</title>
        <authorList>
            <person name="Rhee J.H."/>
            <person name="Kim S.Y."/>
            <person name="Chung S.S."/>
            <person name="Kim J.J."/>
            <person name="Moon Y.H."/>
            <person name="Jeong H."/>
            <person name="Choy H.E."/>
        </authorList>
    </citation>
    <scope>NUCLEOTIDE SEQUENCE [LARGE SCALE GENOMIC DNA]</scope>
    <source>
        <strain evidence="6">CMCP6</strain>
    </source>
</reference>
<feature type="transmembrane region" description="Helical" evidence="4">
    <location>
        <begin position="51"/>
        <end position="72"/>
    </location>
</feature>
<keyword evidence="1 4" id="KW-0812">Transmembrane</keyword>
<accession>A0A3Q0KYL4</accession>
<evidence type="ECO:0000256" key="4">
    <source>
        <dbReference type="SAM" id="Phobius"/>
    </source>
</evidence>
<feature type="transmembrane region" description="Helical" evidence="4">
    <location>
        <begin position="209"/>
        <end position="232"/>
    </location>
</feature>
<reference evidence="5 6" key="2">
    <citation type="journal article" date="2003" name="Infect. Immun.">
        <title>Characterization and pathogenic significance of Vibrio vulnificus antigens preferentially expressed in septicemic patients.</title>
        <authorList>
            <person name="Kim Y.R."/>
            <person name="Lee S.E."/>
            <person name="Kim C.M."/>
            <person name="Kim S.Y."/>
            <person name="Shin E.K."/>
            <person name="Shin D.H."/>
            <person name="Chung S.S."/>
            <person name="Choy H.E."/>
            <person name="Progulske-Fox A."/>
            <person name="Hillman J.D."/>
            <person name="Handfield M."/>
            <person name="Rhee J.H."/>
        </authorList>
    </citation>
    <scope>NUCLEOTIDE SEQUENCE [LARGE SCALE GENOMIC DNA]</scope>
    <source>
        <strain evidence="5 6">CMCP6</strain>
    </source>
</reference>
<evidence type="ECO:0000256" key="1">
    <source>
        <dbReference type="ARBA" id="ARBA00022692"/>
    </source>
</evidence>
<name>A0A3Q0KYL4_VIBVU</name>
<dbReference type="Proteomes" id="UP000002275">
    <property type="component" value="Chromosome II"/>
</dbReference>
<dbReference type="KEGG" id="vvu:VV2_0651"/>
<feature type="transmembrane region" description="Helical" evidence="4">
    <location>
        <begin position="141"/>
        <end position="163"/>
    </location>
</feature>
<proteinExistence type="predicted"/>
<feature type="transmembrane region" description="Helical" evidence="4">
    <location>
        <begin position="169"/>
        <end position="188"/>
    </location>
</feature>
<feature type="transmembrane region" description="Helical" evidence="4">
    <location>
        <begin position="297"/>
        <end position="318"/>
    </location>
</feature>
<feature type="transmembrane region" description="Helical" evidence="4">
    <location>
        <begin position="103"/>
        <end position="120"/>
    </location>
</feature>
<evidence type="ECO:0000313" key="5">
    <source>
        <dbReference type="EMBL" id="AAO07594.1"/>
    </source>
</evidence>
<evidence type="ECO:0000256" key="3">
    <source>
        <dbReference type="ARBA" id="ARBA00023136"/>
    </source>
</evidence>
<dbReference type="SUPFAM" id="SSF103473">
    <property type="entry name" value="MFS general substrate transporter"/>
    <property type="match status" value="1"/>
</dbReference>
<feature type="transmembrane region" description="Helical" evidence="4">
    <location>
        <begin position="330"/>
        <end position="353"/>
    </location>
</feature>
<feature type="transmembrane region" description="Helical" evidence="4">
    <location>
        <begin position="359"/>
        <end position="379"/>
    </location>
</feature>
<organism evidence="5 6">
    <name type="scientific">Vibrio vulnificus (strain CMCP6)</name>
    <dbReference type="NCBI Taxonomy" id="216895"/>
    <lineage>
        <taxon>Bacteria</taxon>
        <taxon>Pseudomonadati</taxon>
        <taxon>Pseudomonadota</taxon>
        <taxon>Gammaproteobacteria</taxon>
        <taxon>Vibrionales</taxon>
        <taxon>Vibrionaceae</taxon>
        <taxon>Vibrio</taxon>
    </lineage>
</organism>
<evidence type="ECO:0000256" key="2">
    <source>
        <dbReference type="ARBA" id="ARBA00022989"/>
    </source>
</evidence>
<evidence type="ECO:0000313" key="6">
    <source>
        <dbReference type="Proteomes" id="UP000002275"/>
    </source>
</evidence>
<feature type="transmembrane region" description="Helical" evidence="4">
    <location>
        <begin position="12"/>
        <end position="31"/>
    </location>
</feature>
<keyword evidence="2 4" id="KW-1133">Transmembrane helix</keyword>
<feature type="transmembrane region" description="Helical" evidence="4">
    <location>
        <begin position="238"/>
        <end position="261"/>
    </location>
</feature>
<dbReference type="GO" id="GO:0022857">
    <property type="term" value="F:transmembrane transporter activity"/>
    <property type="evidence" value="ECO:0007669"/>
    <property type="project" value="InterPro"/>
</dbReference>
<dbReference type="InterPro" id="IPR011701">
    <property type="entry name" value="MFS"/>
</dbReference>
<feature type="transmembrane region" description="Helical" evidence="4">
    <location>
        <begin position="273"/>
        <end position="291"/>
    </location>
</feature>